<dbReference type="SUPFAM" id="SSF53383">
    <property type="entry name" value="PLP-dependent transferases"/>
    <property type="match status" value="1"/>
</dbReference>
<dbReference type="EMBL" id="BAABKX010000022">
    <property type="protein sequence ID" value="GAA5062152.1"/>
    <property type="molecule type" value="Genomic_DNA"/>
</dbReference>
<keyword evidence="1" id="KW-0663">Pyridoxal phosphate</keyword>
<dbReference type="CDD" id="cd00616">
    <property type="entry name" value="AHBA_syn"/>
    <property type="match status" value="1"/>
</dbReference>
<dbReference type="Pfam" id="PF01041">
    <property type="entry name" value="DegT_DnrJ_EryC1"/>
    <property type="match status" value="1"/>
</dbReference>
<keyword evidence="3" id="KW-1185">Reference proteome</keyword>
<dbReference type="InterPro" id="IPR015421">
    <property type="entry name" value="PyrdxlP-dep_Trfase_major"/>
</dbReference>
<sequence length="420" mass="47885">MSNLDERLERIRTEVENHFQQQQEEFTPGQTPIRLSRPTFGSEEVVEAIESLLSTWVTMGDKVEQFEREWADYVGVNHATMVNSGSSANLLAMKALAQDHIDSDDEIIVPAVSWSTSLFPILDIGAKPVLVDVDPETYTIDVESLNEAITEKTAGIVPVHLLGNPCEMNPILELVDDHDLAIMEDCCEAHGAEYRGQKVGTFGDMGTFSFFFSHHISTIEGGMIVTNQPEYRDRTRMARAHGWVRDIEDQSFSAEHSEIDERFLFAAQGYNLRPTEIQGAFGIHQLEKLEPFVEKRRENASYLNEQLEQHDRYFDLLNERNGTRCSWFAYPLLIKEPAPFSRNDLQDYLEDNLIETRPILAGDLTRQPVMNQIPHRIHGDLAGSRHLHFDGLFIGNHHALDQQRLNYIVETITTFVENTT</sequence>
<evidence type="ECO:0000256" key="1">
    <source>
        <dbReference type="RuleBase" id="RU004508"/>
    </source>
</evidence>
<organism evidence="2 3">
    <name type="scientific">Haladaptatus pallidirubidus</name>
    <dbReference type="NCBI Taxonomy" id="1008152"/>
    <lineage>
        <taxon>Archaea</taxon>
        <taxon>Methanobacteriati</taxon>
        <taxon>Methanobacteriota</taxon>
        <taxon>Stenosarchaea group</taxon>
        <taxon>Halobacteria</taxon>
        <taxon>Halobacteriales</taxon>
        <taxon>Haladaptataceae</taxon>
        <taxon>Haladaptatus</taxon>
    </lineage>
</organism>
<dbReference type="RefSeq" id="WP_227777900.1">
    <property type="nucleotide sequence ID" value="NZ_BAABKX010000022.1"/>
</dbReference>
<protein>
    <submittedName>
        <fullName evidence="2">Lipopolysaccharide biosynthesis protein RfbH</fullName>
    </submittedName>
</protein>
<dbReference type="PANTHER" id="PTHR30244">
    <property type="entry name" value="TRANSAMINASE"/>
    <property type="match status" value="1"/>
</dbReference>
<evidence type="ECO:0000313" key="3">
    <source>
        <dbReference type="Proteomes" id="UP001501729"/>
    </source>
</evidence>
<dbReference type="GO" id="GO:0000271">
    <property type="term" value="P:polysaccharide biosynthetic process"/>
    <property type="evidence" value="ECO:0007669"/>
    <property type="project" value="TreeGrafter"/>
</dbReference>
<dbReference type="GO" id="GO:0008483">
    <property type="term" value="F:transaminase activity"/>
    <property type="evidence" value="ECO:0007669"/>
    <property type="project" value="TreeGrafter"/>
</dbReference>
<dbReference type="InterPro" id="IPR015424">
    <property type="entry name" value="PyrdxlP-dep_Trfase"/>
</dbReference>
<dbReference type="Gene3D" id="3.90.1150.10">
    <property type="entry name" value="Aspartate Aminotransferase, domain 1"/>
    <property type="match status" value="1"/>
</dbReference>
<comment type="caution">
    <text evidence="2">The sequence shown here is derived from an EMBL/GenBank/DDBJ whole genome shotgun (WGS) entry which is preliminary data.</text>
</comment>
<dbReference type="AlphaFoldDB" id="A0AAV3UPB4"/>
<dbReference type="InterPro" id="IPR000653">
    <property type="entry name" value="DegT/StrS_aminotransferase"/>
</dbReference>
<comment type="similarity">
    <text evidence="1">Belongs to the DegT/DnrJ/EryC1 family.</text>
</comment>
<dbReference type="PANTHER" id="PTHR30244:SF34">
    <property type="entry name" value="DTDP-4-AMINO-4,6-DIDEOXYGALACTOSE TRANSAMINASE"/>
    <property type="match status" value="1"/>
</dbReference>
<gene>
    <name evidence="2" type="primary">rfbH</name>
    <name evidence="2" type="ORF">GCM10025751_49040</name>
</gene>
<name>A0AAV3UPB4_9EURY</name>
<accession>A0AAV3UPB4</accession>
<dbReference type="Proteomes" id="UP001501729">
    <property type="component" value="Unassembled WGS sequence"/>
</dbReference>
<dbReference type="GO" id="GO:0030170">
    <property type="term" value="F:pyridoxal phosphate binding"/>
    <property type="evidence" value="ECO:0007669"/>
    <property type="project" value="TreeGrafter"/>
</dbReference>
<evidence type="ECO:0000313" key="2">
    <source>
        <dbReference type="EMBL" id="GAA5062152.1"/>
    </source>
</evidence>
<dbReference type="GeneID" id="68616540"/>
<dbReference type="Gene3D" id="3.40.640.10">
    <property type="entry name" value="Type I PLP-dependent aspartate aminotransferase-like (Major domain)"/>
    <property type="match status" value="1"/>
</dbReference>
<dbReference type="InterPro" id="IPR015422">
    <property type="entry name" value="PyrdxlP-dep_Trfase_small"/>
</dbReference>
<proteinExistence type="inferred from homology"/>
<reference evidence="2 3" key="1">
    <citation type="journal article" date="2019" name="Int. J. Syst. Evol. Microbiol.">
        <title>The Global Catalogue of Microorganisms (GCM) 10K type strain sequencing project: providing services to taxonomists for standard genome sequencing and annotation.</title>
        <authorList>
            <consortium name="The Broad Institute Genomics Platform"/>
            <consortium name="The Broad Institute Genome Sequencing Center for Infectious Disease"/>
            <person name="Wu L."/>
            <person name="Ma J."/>
        </authorList>
    </citation>
    <scope>NUCLEOTIDE SEQUENCE [LARGE SCALE GENOMIC DNA]</scope>
    <source>
        <strain evidence="2 3">JCM 17504</strain>
    </source>
</reference>
<dbReference type="PIRSF" id="PIRSF000390">
    <property type="entry name" value="PLP_StrS"/>
    <property type="match status" value="1"/>
</dbReference>